<organism evidence="14 15">
    <name type="scientific">marine gamma proteobacterium HTCC2143</name>
    <dbReference type="NCBI Taxonomy" id="247633"/>
    <lineage>
        <taxon>Bacteria</taxon>
        <taxon>Pseudomonadati</taxon>
        <taxon>Pseudomonadota</taxon>
        <taxon>Gammaproteobacteria</taxon>
        <taxon>Cellvibrionales</taxon>
        <taxon>Spongiibacteraceae</taxon>
        <taxon>BD1-7 clade</taxon>
    </lineage>
</organism>
<dbReference type="eggNOG" id="COG3491">
    <property type="taxonomic scope" value="Bacteria"/>
</dbReference>
<dbReference type="GO" id="GO:0102276">
    <property type="term" value="F:2-oxoglutarate oxygenase/decarboxylase (ethylene-forming) activity"/>
    <property type="evidence" value="ECO:0007669"/>
    <property type="project" value="UniProtKB-EC"/>
</dbReference>
<gene>
    <name evidence="14" type="ORF">GP2143_03533</name>
</gene>
<evidence type="ECO:0000256" key="6">
    <source>
        <dbReference type="ARBA" id="ARBA00022666"/>
    </source>
</evidence>
<dbReference type="Pfam" id="PF03171">
    <property type="entry name" value="2OG-FeII_Oxy"/>
    <property type="match status" value="1"/>
</dbReference>
<evidence type="ECO:0000256" key="2">
    <source>
        <dbReference type="ARBA" id="ARBA00004767"/>
    </source>
</evidence>
<comment type="catalytic activity">
    <reaction evidence="9">
        <text>2-oxoglutarate + O2 + 2 H(+) = ethene + 3 CO2 + H2O</text>
        <dbReference type="Rhea" id="RHEA:31523"/>
        <dbReference type="ChEBI" id="CHEBI:15377"/>
        <dbReference type="ChEBI" id="CHEBI:15378"/>
        <dbReference type="ChEBI" id="CHEBI:15379"/>
        <dbReference type="ChEBI" id="CHEBI:16526"/>
        <dbReference type="ChEBI" id="CHEBI:16810"/>
        <dbReference type="ChEBI" id="CHEBI:18153"/>
        <dbReference type="EC" id="1.13.12.19"/>
    </reaction>
</comment>
<evidence type="ECO:0000256" key="4">
    <source>
        <dbReference type="ARBA" id="ARBA00012531"/>
    </source>
</evidence>
<dbReference type="InterPro" id="IPR027443">
    <property type="entry name" value="IPNS-like_sf"/>
</dbReference>
<evidence type="ECO:0000256" key="8">
    <source>
        <dbReference type="ARBA" id="ARBA00031282"/>
    </source>
</evidence>
<dbReference type="Proteomes" id="UP000004931">
    <property type="component" value="Unassembled WGS sequence"/>
</dbReference>
<dbReference type="InterPro" id="IPR044861">
    <property type="entry name" value="IPNS-like_FE2OG_OXY"/>
</dbReference>
<comment type="similarity">
    <text evidence="11">Belongs to the iron/ascorbate-dependent oxidoreductase family.</text>
</comment>
<evidence type="ECO:0000256" key="3">
    <source>
        <dbReference type="ARBA" id="ARBA00012293"/>
    </source>
</evidence>
<dbReference type="GO" id="GO:0046872">
    <property type="term" value="F:metal ion binding"/>
    <property type="evidence" value="ECO:0007669"/>
    <property type="project" value="UniProtKB-KW"/>
</dbReference>
<feature type="domain" description="Fe2OG dioxygenase" evidence="13">
    <location>
        <begin position="198"/>
        <end position="309"/>
    </location>
</feature>
<evidence type="ECO:0000256" key="5">
    <source>
        <dbReference type="ARBA" id="ARBA00019045"/>
    </source>
</evidence>
<evidence type="ECO:0000256" key="1">
    <source>
        <dbReference type="ARBA" id="ARBA00001954"/>
    </source>
</evidence>
<accession>A0YD58</accession>
<evidence type="ECO:0000256" key="9">
    <source>
        <dbReference type="ARBA" id="ARBA00047725"/>
    </source>
</evidence>
<comment type="cofactor">
    <cofactor evidence="1">
        <name>Fe(2+)</name>
        <dbReference type="ChEBI" id="CHEBI:29033"/>
    </cofactor>
</comment>
<evidence type="ECO:0000256" key="10">
    <source>
        <dbReference type="ARBA" id="ARBA00049359"/>
    </source>
</evidence>
<protein>
    <recommendedName>
        <fullName evidence="5">2-oxoglutarate-dependent ethylene/succinate-forming enzyme</fullName>
        <ecNumber evidence="4">1.13.12.19</ecNumber>
        <ecNumber evidence="3">1.14.20.7</ecNumber>
    </recommendedName>
    <alternativeName>
        <fullName evidence="7">2-oxoglutarate dioxygenase (ethylene-forming)</fullName>
    </alternativeName>
    <alternativeName>
        <fullName evidence="8">2-oxoglutarate/L-arginine monooxygenase/decarboxylase (succinate-forming)</fullName>
    </alternativeName>
</protein>
<proteinExistence type="inferred from homology"/>
<dbReference type="EMBL" id="AAVT01000004">
    <property type="protein sequence ID" value="EAW31161.1"/>
    <property type="molecule type" value="Genomic_DNA"/>
</dbReference>
<keyword evidence="15" id="KW-1185">Reference proteome</keyword>
<name>A0YD58_9GAMM</name>
<dbReference type="SUPFAM" id="SSF51197">
    <property type="entry name" value="Clavaminate synthase-like"/>
    <property type="match status" value="1"/>
</dbReference>
<keyword evidence="11" id="KW-0479">Metal-binding</keyword>
<dbReference type="PROSITE" id="PS51471">
    <property type="entry name" value="FE2OG_OXY"/>
    <property type="match status" value="1"/>
</dbReference>
<dbReference type="InterPro" id="IPR026992">
    <property type="entry name" value="DIOX_N"/>
</dbReference>
<evidence type="ECO:0000259" key="13">
    <source>
        <dbReference type="PROSITE" id="PS51471"/>
    </source>
</evidence>
<dbReference type="AlphaFoldDB" id="A0YD58"/>
<keyword evidence="11" id="KW-0560">Oxidoreductase</keyword>
<dbReference type="EC" id="1.13.12.19" evidence="4"/>
<evidence type="ECO:0000313" key="15">
    <source>
        <dbReference type="Proteomes" id="UP000004931"/>
    </source>
</evidence>
<keyword evidence="11" id="KW-0408">Iron</keyword>
<dbReference type="Gene3D" id="2.60.120.330">
    <property type="entry name" value="B-lactam Antibiotic, Isopenicillin N Synthase, Chain"/>
    <property type="match status" value="1"/>
</dbReference>
<comment type="catalytic activity">
    <reaction evidence="10">
        <text>L-arginine + 2-oxoglutarate + O2 = guanidine + L-glutamate 5-semialdehyde + succinate + CO2</text>
        <dbReference type="Rhea" id="RHEA:31535"/>
        <dbReference type="ChEBI" id="CHEBI:15379"/>
        <dbReference type="ChEBI" id="CHEBI:16526"/>
        <dbReference type="ChEBI" id="CHEBI:16810"/>
        <dbReference type="ChEBI" id="CHEBI:30031"/>
        <dbReference type="ChEBI" id="CHEBI:30087"/>
        <dbReference type="ChEBI" id="CHEBI:32682"/>
        <dbReference type="ChEBI" id="CHEBI:58066"/>
        <dbReference type="EC" id="1.14.20.7"/>
    </reaction>
</comment>
<dbReference type="EC" id="1.14.20.7" evidence="3"/>
<feature type="compositionally biased region" description="Basic and acidic residues" evidence="12">
    <location>
        <begin position="383"/>
        <end position="400"/>
    </location>
</feature>
<dbReference type="STRING" id="247633.GP2143_03533"/>
<dbReference type="OrthoDB" id="21825at2"/>
<dbReference type="PANTHER" id="PTHR47990">
    <property type="entry name" value="2-OXOGLUTARATE (2OG) AND FE(II)-DEPENDENT OXYGENASE SUPERFAMILY PROTEIN-RELATED"/>
    <property type="match status" value="1"/>
</dbReference>
<evidence type="ECO:0000313" key="14">
    <source>
        <dbReference type="EMBL" id="EAW31161.1"/>
    </source>
</evidence>
<sequence>MASAKEIPTVNWLDLKNDRKKFLADLRYALSDCGFLILANAPGLEDNFQQRAFKEVRGFFDAPMDVKKTAHIANSPYFRGYTLPTPADRGHGQVIENFQYGFEQEPLCAHDDVTEPIHKRLFRGPNTWPDADTISGFQPVIEELNLCYHRLTHQLGELIVESLGEDPAEFQKYFNFDEPYLAASLNHNFSLDAFAEGNREAVHTAYAKFDSTNVGTHIDGPPFIALLINDRPGLQVVAGEGRWMDAPVTCRTAPGDYSVPVIPGSVVVNTGGTLMHLSEGRYSATLHRVNTTLIPAGETRVSMPYFLLPKMEGDLIPFGKSTAEDEGAAGYKAGRDRGANASVNRMGTFPQVTRRWWKEEFEELNQKHREEVQMETAAAFQLAEERGQRYKEKSHGTSPE</sequence>
<dbReference type="GO" id="GO:0009693">
    <property type="term" value="P:ethylene biosynthetic process"/>
    <property type="evidence" value="ECO:0007669"/>
    <property type="project" value="UniProtKB-KW"/>
</dbReference>
<dbReference type="InterPro" id="IPR050231">
    <property type="entry name" value="Iron_ascorbate_oxido_reductase"/>
</dbReference>
<reference evidence="14 15" key="1">
    <citation type="journal article" date="2010" name="J. Bacteriol.">
        <title>Genome sequence of the oligotrophic marine Gammaproteobacterium HTCC2143, isolated from the Oregon Coast.</title>
        <authorList>
            <person name="Oh H.M."/>
            <person name="Kang I."/>
            <person name="Ferriera S."/>
            <person name="Giovannoni S.J."/>
            <person name="Cho J.C."/>
        </authorList>
    </citation>
    <scope>NUCLEOTIDE SEQUENCE [LARGE SCALE GENOMIC DNA]</scope>
    <source>
        <strain evidence="14 15">HTCC2143</strain>
    </source>
</reference>
<dbReference type="InterPro" id="IPR005123">
    <property type="entry name" value="Oxoglu/Fe-dep_dioxygenase_dom"/>
</dbReference>
<evidence type="ECO:0000256" key="7">
    <source>
        <dbReference type="ARBA" id="ARBA00031011"/>
    </source>
</evidence>
<dbReference type="Pfam" id="PF14226">
    <property type="entry name" value="DIOX_N"/>
    <property type="match status" value="1"/>
</dbReference>
<comment type="pathway">
    <text evidence="2">Alkene biosynthesis; ethylene biosynthesis via 2-oxoglutarate.</text>
</comment>
<evidence type="ECO:0000256" key="12">
    <source>
        <dbReference type="SAM" id="MobiDB-lite"/>
    </source>
</evidence>
<evidence type="ECO:0000256" key="11">
    <source>
        <dbReference type="RuleBase" id="RU003682"/>
    </source>
</evidence>
<feature type="region of interest" description="Disordered" evidence="12">
    <location>
        <begin position="380"/>
        <end position="400"/>
    </location>
</feature>
<keyword evidence="6" id="KW-0266">Ethylene biosynthesis</keyword>
<comment type="caution">
    <text evidence="14">The sequence shown here is derived from an EMBL/GenBank/DDBJ whole genome shotgun (WGS) entry which is preliminary data.</text>
</comment>